<accession>A0A1L3ZK88</accession>
<dbReference type="EMBL" id="CP018229">
    <property type="protein sequence ID" value="API56021.1"/>
    <property type="molecule type" value="Genomic_DNA"/>
</dbReference>
<sequence>MFACTAAGSCISIMPRTVLNLMRHTASVVEKPLITVDTRLACRPGFVTPAFVEFRDTLTQFSGIKEEANAAV</sequence>
<organism evidence="1 2">
    <name type="scientific">Rhizobium leguminosarum</name>
    <dbReference type="NCBI Taxonomy" id="384"/>
    <lineage>
        <taxon>Bacteria</taxon>
        <taxon>Pseudomonadati</taxon>
        <taxon>Pseudomonadota</taxon>
        <taxon>Alphaproteobacteria</taxon>
        <taxon>Hyphomicrobiales</taxon>
        <taxon>Rhizobiaceae</taxon>
        <taxon>Rhizobium/Agrobacterium group</taxon>
        <taxon>Rhizobium</taxon>
    </lineage>
</organism>
<evidence type="ECO:0000313" key="2">
    <source>
        <dbReference type="Proteomes" id="UP000183050"/>
    </source>
</evidence>
<dbReference type="AlphaFoldDB" id="A0A1L3ZK88"/>
<evidence type="ECO:0000313" key="1">
    <source>
        <dbReference type="EMBL" id="API56021.1"/>
    </source>
</evidence>
<name>A0A1L3ZK88_RHILE</name>
<protein>
    <recommendedName>
        <fullName evidence="3">LysR substrate-binding domain-containing protein</fullName>
    </recommendedName>
</protein>
<reference evidence="1 2" key="1">
    <citation type="submission" date="2016-11" db="EMBL/GenBank/DDBJ databases">
        <title>Rhizobium leguminosarum bv. viciae strain Vaf12 isolated from Vavilovia formosa root nodules from Russia, Dagestan.</title>
        <authorList>
            <person name="Kimeklis A."/>
        </authorList>
    </citation>
    <scope>NUCLEOTIDE SEQUENCE [LARGE SCALE GENOMIC DNA]</scope>
    <source>
        <strain evidence="1 2">Vaf-108</strain>
        <plasmid evidence="2">Plasmid unnamed1</plasmid>
    </source>
</reference>
<dbReference type="Proteomes" id="UP000183050">
    <property type="component" value="Plasmid unnamed1"/>
</dbReference>
<geneLocation type="plasmid" evidence="1">
    <name>unnamed1</name>
</geneLocation>
<proteinExistence type="predicted"/>
<gene>
    <name evidence="1" type="ORF">BMW22_31925</name>
</gene>
<keyword evidence="1" id="KW-0614">Plasmid</keyword>
<evidence type="ECO:0008006" key="3">
    <source>
        <dbReference type="Google" id="ProtNLM"/>
    </source>
</evidence>